<reference evidence="6 7" key="1">
    <citation type="submission" date="2019-03" db="EMBL/GenBank/DDBJ databases">
        <title>Genomic Encyclopedia of Archaeal and Bacterial Type Strains, Phase II (KMG-II): from individual species to whole genera.</title>
        <authorList>
            <person name="Goeker M."/>
        </authorList>
    </citation>
    <scope>NUCLEOTIDE SEQUENCE [LARGE SCALE GENOMIC DNA]</scope>
    <source>
        <strain evidence="6 7">ATCC 25309</strain>
    </source>
</reference>
<accession>A0A4R7SQL8</accession>
<dbReference type="OrthoDB" id="528320at2"/>
<feature type="transmembrane region" description="Helical" evidence="5">
    <location>
        <begin position="228"/>
        <end position="245"/>
    </location>
</feature>
<keyword evidence="4 5" id="KW-0472">Membrane</keyword>
<comment type="subcellular location">
    <subcellularLocation>
        <location evidence="5">Cell membrane</location>
        <topology evidence="5">Multi-pass membrane protein</topology>
    </subcellularLocation>
    <subcellularLocation>
        <location evidence="1">Membrane</location>
        <topology evidence="1">Multi-pass membrane protein</topology>
    </subcellularLocation>
</comment>
<name>A0A4R7SQL8_9BACT</name>
<evidence type="ECO:0000256" key="4">
    <source>
        <dbReference type="ARBA" id="ARBA00023136"/>
    </source>
</evidence>
<evidence type="ECO:0000256" key="2">
    <source>
        <dbReference type="ARBA" id="ARBA00022692"/>
    </source>
</evidence>
<keyword evidence="7" id="KW-1185">Reference proteome</keyword>
<dbReference type="RefSeq" id="WP_133793493.1">
    <property type="nucleotide sequence ID" value="NZ_SOCA01000001.1"/>
</dbReference>
<dbReference type="EMBL" id="SOCA01000001">
    <property type="protein sequence ID" value="TDU81552.1"/>
    <property type="molecule type" value="Genomic_DNA"/>
</dbReference>
<evidence type="ECO:0000256" key="1">
    <source>
        <dbReference type="ARBA" id="ARBA00004141"/>
    </source>
</evidence>
<protein>
    <recommendedName>
        <fullName evidence="5">Probable membrane transporter protein</fullName>
    </recommendedName>
</protein>
<feature type="transmembrane region" description="Helical" evidence="5">
    <location>
        <begin position="67"/>
        <end position="85"/>
    </location>
</feature>
<dbReference type="Proteomes" id="UP000295662">
    <property type="component" value="Unassembled WGS sequence"/>
</dbReference>
<evidence type="ECO:0000313" key="7">
    <source>
        <dbReference type="Proteomes" id="UP000295662"/>
    </source>
</evidence>
<dbReference type="GO" id="GO:0005886">
    <property type="term" value="C:plasma membrane"/>
    <property type="evidence" value="ECO:0007669"/>
    <property type="project" value="UniProtKB-SubCell"/>
</dbReference>
<dbReference type="AlphaFoldDB" id="A0A4R7SQL8"/>
<feature type="transmembrane region" description="Helical" evidence="5">
    <location>
        <begin position="196"/>
        <end position="216"/>
    </location>
</feature>
<evidence type="ECO:0000313" key="6">
    <source>
        <dbReference type="EMBL" id="TDU81552.1"/>
    </source>
</evidence>
<keyword evidence="3 5" id="KW-1133">Transmembrane helix</keyword>
<dbReference type="PANTHER" id="PTHR43701">
    <property type="entry name" value="MEMBRANE TRANSPORTER PROTEIN MJ0441-RELATED"/>
    <property type="match status" value="1"/>
</dbReference>
<evidence type="ECO:0000256" key="3">
    <source>
        <dbReference type="ARBA" id="ARBA00022989"/>
    </source>
</evidence>
<comment type="caution">
    <text evidence="6">The sequence shown here is derived from an EMBL/GenBank/DDBJ whole genome shotgun (WGS) entry which is preliminary data.</text>
</comment>
<dbReference type="Pfam" id="PF01925">
    <property type="entry name" value="TauE"/>
    <property type="match status" value="1"/>
</dbReference>
<dbReference type="InterPro" id="IPR051598">
    <property type="entry name" value="TSUP/Inactive_protease-like"/>
</dbReference>
<organism evidence="6 7">
    <name type="scientific">Prosthecobacter fusiformis</name>
    <dbReference type="NCBI Taxonomy" id="48464"/>
    <lineage>
        <taxon>Bacteria</taxon>
        <taxon>Pseudomonadati</taxon>
        <taxon>Verrucomicrobiota</taxon>
        <taxon>Verrucomicrobiia</taxon>
        <taxon>Verrucomicrobiales</taxon>
        <taxon>Verrucomicrobiaceae</taxon>
        <taxon>Prosthecobacter</taxon>
    </lineage>
</organism>
<feature type="transmembrane region" description="Helical" evidence="5">
    <location>
        <begin position="135"/>
        <end position="159"/>
    </location>
</feature>
<feature type="transmembrane region" description="Helical" evidence="5">
    <location>
        <begin position="6"/>
        <end position="35"/>
    </location>
</feature>
<comment type="similarity">
    <text evidence="5">Belongs to the 4-toluene sulfonate uptake permease (TSUP) (TC 2.A.102) family.</text>
</comment>
<proteinExistence type="inferred from homology"/>
<dbReference type="InterPro" id="IPR002781">
    <property type="entry name" value="TM_pro_TauE-like"/>
</dbReference>
<dbReference type="PANTHER" id="PTHR43701:SF2">
    <property type="entry name" value="MEMBRANE TRANSPORTER PROTEIN YJNA-RELATED"/>
    <property type="match status" value="1"/>
</dbReference>
<feature type="transmembrane region" description="Helical" evidence="5">
    <location>
        <begin position="42"/>
        <end position="61"/>
    </location>
</feature>
<evidence type="ECO:0000256" key="5">
    <source>
        <dbReference type="RuleBase" id="RU363041"/>
    </source>
</evidence>
<gene>
    <name evidence="6" type="ORF">EI77_00862</name>
</gene>
<keyword evidence="5" id="KW-1003">Cell membrane</keyword>
<keyword evidence="2 5" id="KW-0812">Transmembrane</keyword>
<sequence length="249" mass="25618">MNMLSLFGAIFIGLSLGLTGAGGSIITLPVLVYLAGLPAREAVGISLFVVGTASLVGAVQRGRAGDFHLPAALMFALSGMAGAVGGARLTPLVPAPILMILFAVLMVAVALNLLLGARRELVLPVECRPYRCLLAGLGVGVLTGFIGVGGGFLLVPALIKFGRLPLRMATGTSLAVIAFNSAAGFLSHLGEAPPRWPLALLFASIAIAGVLAGSYLSSRLPVKRLQQGFALLVLATGTYVLWQSWQSMV</sequence>
<feature type="transmembrane region" description="Helical" evidence="5">
    <location>
        <begin position="97"/>
        <end position="115"/>
    </location>
</feature>